<dbReference type="RefSeq" id="WP_345433036.1">
    <property type="nucleotide sequence ID" value="NZ_BAABHK010000006.1"/>
</dbReference>
<protein>
    <submittedName>
        <fullName evidence="1">Uncharacterized protein</fullName>
    </submittedName>
</protein>
<accession>A0ABP8UDT6</accession>
<evidence type="ECO:0000313" key="2">
    <source>
        <dbReference type="Proteomes" id="UP001501442"/>
    </source>
</evidence>
<comment type="caution">
    <text evidence="1">The sequence shown here is derived from an EMBL/GenBank/DDBJ whole genome shotgun (WGS) entry which is preliminary data.</text>
</comment>
<sequence length="150" mass="16005">MPSGEVACVPESASGTLPVEGWIIGTIPFGRKYGRIGPGDLTVRIENGQVTGVTGRNTELCRDLEMAFDRLPGVRSIGELGIGQSKAVTEAAKSHKAAFTWHERNYGVHIGFGAELSETADPDQRATAHHLDVVLSRGRLTGQAGPLLTW</sequence>
<organism evidence="1 2">
    <name type="scientific">Actinoallomurus vinaceus</name>
    <dbReference type="NCBI Taxonomy" id="1080074"/>
    <lineage>
        <taxon>Bacteria</taxon>
        <taxon>Bacillati</taxon>
        <taxon>Actinomycetota</taxon>
        <taxon>Actinomycetes</taxon>
        <taxon>Streptosporangiales</taxon>
        <taxon>Thermomonosporaceae</taxon>
        <taxon>Actinoallomurus</taxon>
    </lineage>
</organism>
<name>A0ABP8UDT6_9ACTN</name>
<dbReference type="EMBL" id="BAABHK010000006">
    <property type="protein sequence ID" value="GAA4628734.1"/>
    <property type="molecule type" value="Genomic_DNA"/>
</dbReference>
<keyword evidence="2" id="KW-1185">Reference proteome</keyword>
<evidence type="ECO:0000313" key="1">
    <source>
        <dbReference type="EMBL" id="GAA4628734.1"/>
    </source>
</evidence>
<gene>
    <name evidence="1" type="ORF">GCM10023196_046330</name>
</gene>
<proteinExistence type="predicted"/>
<dbReference type="Proteomes" id="UP001501442">
    <property type="component" value="Unassembled WGS sequence"/>
</dbReference>
<dbReference type="SUPFAM" id="SSF144052">
    <property type="entry name" value="Thermophilic metalloprotease-like"/>
    <property type="match status" value="1"/>
</dbReference>
<reference evidence="2" key="1">
    <citation type="journal article" date="2019" name="Int. J. Syst. Evol. Microbiol.">
        <title>The Global Catalogue of Microorganisms (GCM) 10K type strain sequencing project: providing services to taxonomists for standard genome sequencing and annotation.</title>
        <authorList>
            <consortium name="The Broad Institute Genomics Platform"/>
            <consortium name="The Broad Institute Genome Sequencing Center for Infectious Disease"/>
            <person name="Wu L."/>
            <person name="Ma J."/>
        </authorList>
    </citation>
    <scope>NUCLEOTIDE SEQUENCE [LARGE SCALE GENOMIC DNA]</scope>
    <source>
        <strain evidence="2">JCM 17939</strain>
    </source>
</reference>